<dbReference type="Proteomes" id="UP000249754">
    <property type="component" value="Unassembled WGS sequence"/>
</dbReference>
<comment type="caution">
    <text evidence="1">The sequence shown here is derived from an EMBL/GenBank/DDBJ whole genome shotgun (WGS) entry which is preliminary data.</text>
</comment>
<organism evidence="1 2">
    <name type="scientific">Pedobacter cryoconitis</name>
    <dbReference type="NCBI Taxonomy" id="188932"/>
    <lineage>
        <taxon>Bacteria</taxon>
        <taxon>Pseudomonadati</taxon>
        <taxon>Bacteroidota</taxon>
        <taxon>Sphingobacteriia</taxon>
        <taxon>Sphingobacteriales</taxon>
        <taxon>Sphingobacteriaceae</taxon>
        <taxon>Pedobacter</taxon>
    </lineage>
</organism>
<evidence type="ECO:0000313" key="1">
    <source>
        <dbReference type="EMBL" id="RAJ28898.1"/>
    </source>
</evidence>
<dbReference type="EMBL" id="QLLR01000016">
    <property type="protein sequence ID" value="RAJ28898.1"/>
    <property type="molecule type" value="Genomic_DNA"/>
</dbReference>
<proteinExistence type="predicted"/>
<name>A0A327SJJ5_9SPHI</name>
<dbReference type="AlphaFoldDB" id="A0A327SJJ5"/>
<gene>
    <name evidence="1" type="ORF">LY11_03172</name>
</gene>
<accession>A0A327SJJ5</accession>
<evidence type="ECO:0000313" key="2">
    <source>
        <dbReference type="Proteomes" id="UP000249754"/>
    </source>
</evidence>
<reference evidence="1 2" key="1">
    <citation type="submission" date="2018-06" db="EMBL/GenBank/DDBJ databases">
        <title>Genomic Encyclopedia of Archaeal and Bacterial Type Strains, Phase II (KMG-II): from individual species to whole genera.</title>
        <authorList>
            <person name="Goeker M."/>
        </authorList>
    </citation>
    <scope>NUCLEOTIDE SEQUENCE [LARGE SCALE GENOMIC DNA]</scope>
    <source>
        <strain evidence="1 2">DSM 14825</strain>
    </source>
</reference>
<protein>
    <submittedName>
        <fullName evidence="1">Uncharacterized protein</fullName>
    </submittedName>
</protein>
<sequence length="66" mass="7614">MKQISSITKKDLIKVANLQGFENKRNNMIHLYLDREGKVLIENHISGVSPLLAKTLMFLKTKYIIN</sequence>